<keyword evidence="1" id="KW-0805">Transcription regulation</keyword>
<dbReference type="RefSeq" id="WP_273846102.1">
    <property type="nucleotide sequence ID" value="NZ_JAQQWT010000016.1"/>
</dbReference>
<dbReference type="InterPro" id="IPR036388">
    <property type="entry name" value="WH-like_DNA-bd_sf"/>
</dbReference>
<sequence length="246" mass="28040">MKLNSSTSQPLYIQLKEIIKSDIKSGQYTSNQQLPTETDLCDQYSVSRITARRAITDLVEEGFLERRQGKGTFVKRRSYKRELISVNGFSEHMLQVGRKPRSQVLSCLIISANEKTADSLSISTGDPILELKRINYIDSEPFGLDTSYYSLTRFPRLERYITQSDSTYQTLSTHYNIEIAHNSRILNVVFANHNQAELLNCDLGTPLFYTEKIAYDKDMIPIHSSSLYIQADKATFTINTSNLGNK</sequence>
<dbReference type="Proteomes" id="UP001589833">
    <property type="component" value="Unassembled WGS sequence"/>
</dbReference>
<keyword evidence="6" id="KW-1185">Reference proteome</keyword>
<dbReference type="InterPro" id="IPR000524">
    <property type="entry name" value="Tscrpt_reg_HTH_GntR"/>
</dbReference>
<dbReference type="InterPro" id="IPR011663">
    <property type="entry name" value="UTRA"/>
</dbReference>
<dbReference type="PROSITE" id="PS50949">
    <property type="entry name" value="HTH_GNTR"/>
    <property type="match status" value="1"/>
</dbReference>
<keyword evidence="3" id="KW-0804">Transcription</keyword>
<dbReference type="PANTHER" id="PTHR44846">
    <property type="entry name" value="MANNOSYL-D-GLYCERATE TRANSPORT/METABOLISM SYSTEM REPRESSOR MNGR-RELATED"/>
    <property type="match status" value="1"/>
</dbReference>
<reference evidence="5 6" key="1">
    <citation type="submission" date="2024-09" db="EMBL/GenBank/DDBJ databases">
        <authorList>
            <person name="Sun Q."/>
            <person name="Mori K."/>
        </authorList>
    </citation>
    <scope>NUCLEOTIDE SEQUENCE [LARGE SCALE GENOMIC DNA]</scope>
    <source>
        <strain evidence="5 6">NCAIM B.02301</strain>
    </source>
</reference>
<dbReference type="SMART" id="SM00345">
    <property type="entry name" value="HTH_GNTR"/>
    <property type="match status" value="1"/>
</dbReference>
<feature type="domain" description="HTH gntR-type" evidence="4">
    <location>
        <begin position="9"/>
        <end position="77"/>
    </location>
</feature>
<dbReference type="NCBIfam" id="NF008491">
    <property type="entry name" value="PRK11402.1"/>
    <property type="match status" value="1"/>
</dbReference>
<dbReference type="Gene3D" id="1.10.10.10">
    <property type="entry name" value="Winged helix-like DNA-binding domain superfamily/Winged helix DNA-binding domain"/>
    <property type="match status" value="1"/>
</dbReference>
<dbReference type="Pfam" id="PF00392">
    <property type="entry name" value="GntR"/>
    <property type="match status" value="1"/>
</dbReference>
<dbReference type="EMBL" id="JBHLTR010000011">
    <property type="protein sequence ID" value="MFC0559136.1"/>
    <property type="molecule type" value="Genomic_DNA"/>
</dbReference>
<gene>
    <name evidence="5" type="ORF">ACFFH4_08740</name>
</gene>
<comment type="caution">
    <text evidence="5">The sequence shown here is derived from an EMBL/GenBank/DDBJ whole genome shotgun (WGS) entry which is preliminary data.</text>
</comment>
<dbReference type="Gene3D" id="3.40.1410.10">
    <property type="entry name" value="Chorismate lyase-like"/>
    <property type="match status" value="1"/>
</dbReference>
<evidence type="ECO:0000256" key="3">
    <source>
        <dbReference type="ARBA" id="ARBA00023163"/>
    </source>
</evidence>
<organism evidence="5 6">
    <name type="scientific">Halalkalibacter alkalisediminis</name>
    <dbReference type="NCBI Taxonomy" id="935616"/>
    <lineage>
        <taxon>Bacteria</taxon>
        <taxon>Bacillati</taxon>
        <taxon>Bacillota</taxon>
        <taxon>Bacilli</taxon>
        <taxon>Bacillales</taxon>
        <taxon>Bacillaceae</taxon>
        <taxon>Halalkalibacter</taxon>
    </lineage>
</organism>
<evidence type="ECO:0000313" key="6">
    <source>
        <dbReference type="Proteomes" id="UP001589833"/>
    </source>
</evidence>
<dbReference type="PANTHER" id="PTHR44846:SF1">
    <property type="entry name" value="MANNOSYL-D-GLYCERATE TRANSPORT_METABOLISM SYSTEM REPRESSOR MNGR-RELATED"/>
    <property type="match status" value="1"/>
</dbReference>
<name>A0ABV6NEH0_9BACI</name>
<dbReference type="CDD" id="cd07377">
    <property type="entry name" value="WHTH_GntR"/>
    <property type="match status" value="1"/>
</dbReference>
<evidence type="ECO:0000256" key="1">
    <source>
        <dbReference type="ARBA" id="ARBA00023015"/>
    </source>
</evidence>
<evidence type="ECO:0000256" key="2">
    <source>
        <dbReference type="ARBA" id="ARBA00023125"/>
    </source>
</evidence>
<evidence type="ECO:0000259" key="4">
    <source>
        <dbReference type="PROSITE" id="PS50949"/>
    </source>
</evidence>
<dbReference type="SMART" id="SM00866">
    <property type="entry name" value="UTRA"/>
    <property type="match status" value="1"/>
</dbReference>
<dbReference type="InterPro" id="IPR028978">
    <property type="entry name" value="Chorismate_lyase_/UTRA_dom_sf"/>
</dbReference>
<dbReference type="InterPro" id="IPR050679">
    <property type="entry name" value="Bact_HTH_transcr_reg"/>
</dbReference>
<dbReference type="PRINTS" id="PR00035">
    <property type="entry name" value="HTHGNTR"/>
</dbReference>
<dbReference type="Pfam" id="PF07702">
    <property type="entry name" value="UTRA"/>
    <property type="match status" value="1"/>
</dbReference>
<keyword evidence="2" id="KW-0238">DNA-binding</keyword>
<dbReference type="InterPro" id="IPR036390">
    <property type="entry name" value="WH_DNA-bd_sf"/>
</dbReference>
<dbReference type="SUPFAM" id="SSF64288">
    <property type="entry name" value="Chorismate lyase-like"/>
    <property type="match status" value="1"/>
</dbReference>
<accession>A0ABV6NEH0</accession>
<evidence type="ECO:0000313" key="5">
    <source>
        <dbReference type="EMBL" id="MFC0559136.1"/>
    </source>
</evidence>
<proteinExistence type="predicted"/>
<dbReference type="SUPFAM" id="SSF46785">
    <property type="entry name" value="Winged helix' DNA-binding domain"/>
    <property type="match status" value="1"/>
</dbReference>
<protein>
    <submittedName>
        <fullName evidence="5">GntR family transcriptional regulator</fullName>
    </submittedName>
</protein>